<comment type="caution">
    <text evidence="8">The sequence shown here is derived from an EMBL/GenBank/DDBJ whole genome shotgun (WGS) entry which is preliminary data.</text>
</comment>
<dbReference type="EMBL" id="NWBU01000004">
    <property type="protein sequence ID" value="PTQ13443.1"/>
    <property type="molecule type" value="Genomic_DNA"/>
</dbReference>
<dbReference type="AlphaFoldDB" id="A0A2T5G2R4"/>
<dbReference type="Gene3D" id="1.20.1730.10">
    <property type="entry name" value="Sodium/glucose cotransporter"/>
    <property type="match status" value="1"/>
</dbReference>
<sequence length="614" mass="65589">MTVLDWLVAGGVLALTLAVGVPRARRARGLDERFAAGRKLPWHLLGGSMAASSFSADTPLLVAGAVYLDGLAGNWFWWASAPGILATLFFFARSWRKSGVLTEIEIIRLRYGETRLATGFRVVKALLEGLVVNALVMASISYALALLGQSLLDRAAEAGVMAASVPALPLVMILFAATALYTAIAGFRGLVKADALQFGFAVIASFLLACFALAPLPDGLATLGTLHAPRGGTPLFDAWPQFEMPLLLLVGLGWWHSAPGNGMLVQRMVAARSDGDATLTVLWFALLHYLVRPWPWYLVGAAALLYFPALDRAEMAFPMMAARLLPPGALGLLGIGLLLAFVSSINSRLNFGASFIVNDVHRVLRPHTDVAGDRRIEQAALFLLTLVTLVIAFSGVLGGIRALYHYLMVIAAGTAFVSIVRWYWWRVTIVSEIASLASAILVGNLLALVGDIADPASFAWMLGANLVAGAAVTIVTAILGSRAGPLPDAIAFHRRTGVGGPGWRRLAADGGAPEEGSCLRHAILLWLLANILLFAAMLGTAAFFAGDVARLLACLAAFAGAAAFLYRKRRLLQRVLGLDPADAMMDVRRDPARKSGRWGVRRLHIPGIPILDRR</sequence>
<feature type="transmembrane region" description="Helical" evidence="7">
    <location>
        <begin position="433"/>
        <end position="452"/>
    </location>
</feature>
<evidence type="ECO:0000256" key="6">
    <source>
        <dbReference type="RuleBase" id="RU362091"/>
    </source>
</evidence>
<evidence type="ECO:0000256" key="2">
    <source>
        <dbReference type="ARBA" id="ARBA00006434"/>
    </source>
</evidence>
<keyword evidence="5 7" id="KW-0472">Membrane</keyword>
<name>A0A2T5G2R4_9SPHN</name>
<dbReference type="PANTHER" id="PTHR11819">
    <property type="entry name" value="SOLUTE CARRIER FAMILY 5"/>
    <property type="match status" value="1"/>
</dbReference>
<proteinExistence type="inferred from homology"/>
<comment type="similarity">
    <text evidence="2 6">Belongs to the sodium:solute symporter (SSF) (TC 2.A.21) family.</text>
</comment>
<evidence type="ECO:0000256" key="5">
    <source>
        <dbReference type="ARBA" id="ARBA00023136"/>
    </source>
</evidence>
<reference evidence="8 9" key="1">
    <citation type="submission" date="2017-09" db="EMBL/GenBank/DDBJ databases">
        <title>Sphingomonas panjinensis sp.nov., isolated from oil-contaminated soil.</title>
        <authorList>
            <person name="Wang L."/>
            <person name="Chen L."/>
        </authorList>
    </citation>
    <scope>NUCLEOTIDE SEQUENCE [LARGE SCALE GENOMIC DNA]</scope>
    <source>
        <strain evidence="8 9">FW-11</strain>
    </source>
</reference>
<evidence type="ECO:0000313" key="9">
    <source>
        <dbReference type="Proteomes" id="UP000244162"/>
    </source>
</evidence>
<feature type="transmembrane region" description="Helical" evidence="7">
    <location>
        <begin position="548"/>
        <end position="566"/>
    </location>
</feature>
<keyword evidence="4 7" id="KW-1133">Transmembrane helix</keyword>
<feature type="transmembrane region" description="Helical" evidence="7">
    <location>
        <begin position="198"/>
        <end position="216"/>
    </location>
</feature>
<evidence type="ECO:0000256" key="4">
    <source>
        <dbReference type="ARBA" id="ARBA00022989"/>
    </source>
</evidence>
<feature type="transmembrane region" description="Helical" evidence="7">
    <location>
        <begin position="277"/>
        <end position="307"/>
    </location>
</feature>
<feature type="transmembrane region" description="Helical" evidence="7">
    <location>
        <begin position="125"/>
        <end position="147"/>
    </location>
</feature>
<feature type="transmembrane region" description="Helical" evidence="7">
    <location>
        <begin position="167"/>
        <end position="191"/>
    </location>
</feature>
<dbReference type="RefSeq" id="WP_107966675.1">
    <property type="nucleotide sequence ID" value="NZ_NWBU01000004.1"/>
</dbReference>
<dbReference type="PANTHER" id="PTHR11819:SF77">
    <property type="entry name" value="SODIUM_GLUCOSE COTRANSPORT PROTEIN"/>
    <property type="match status" value="1"/>
</dbReference>
<feature type="transmembrane region" description="Helical" evidence="7">
    <location>
        <begin position="458"/>
        <end position="479"/>
    </location>
</feature>
<evidence type="ECO:0000256" key="1">
    <source>
        <dbReference type="ARBA" id="ARBA00004141"/>
    </source>
</evidence>
<keyword evidence="3 7" id="KW-0812">Transmembrane</keyword>
<feature type="transmembrane region" description="Helical" evidence="7">
    <location>
        <begin position="403"/>
        <end position="424"/>
    </location>
</feature>
<dbReference type="Proteomes" id="UP000244162">
    <property type="component" value="Unassembled WGS sequence"/>
</dbReference>
<feature type="transmembrane region" description="Helical" evidence="7">
    <location>
        <begin position="523"/>
        <end position="542"/>
    </location>
</feature>
<dbReference type="InterPro" id="IPR001734">
    <property type="entry name" value="Na/solute_symporter"/>
</dbReference>
<comment type="subcellular location">
    <subcellularLocation>
        <location evidence="1">Membrane</location>
        <topology evidence="1">Multi-pass membrane protein</topology>
    </subcellularLocation>
</comment>
<feature type="transmembrane region" description="Helical" evidence="7">
    <location>
        <begin position="244"/>
        <end position="265"/>
    </location>
</feature>
<keyword evidence="9" id="KW-1185">Reference proteome</keyword>
<evidence type="ECO:0008006" key="10">
    <source>
        <dbReference type="Google" id="ProtNLM"/>
    </source>
</evidence>
<feature type="transmembrane region" description="Helical" evidence="7">
    <location>
        <begin position="44"/>
        <end position="68"/>
    </location>
</feature>
<dbReference type="OrthoDB" id="9814523at2"/>
<dbReference type="GO" id="GO:0005412">
    <property type="term" value="F:D-glucose:sodium symporter activity"/>
    <property type="evidence" value="ECO:0007669"/>
    <property type="project" value="TreeGrafter"/>
</dbReference>
<gene>
    <name evidence="8" type="ORF">CLG96_04965</name>
</gene>
<organism evidence="8 9">
    <name type="scientific">Sphingomonas oleivorans</name>
    <dbReference type="NCBI Taxonomy" id="1735121"/>
    <lineage>
        <taxon>Bacteria</taxon>
        <taxon>Pseudomonadati</taxon>
        <taxon>Pseudomonadota</taxon>
        <taxon>Alphaproteobacteria</taxon>
        <taxon>Sphingomonadales</taxon>
        <taxon>Sphingomonadaceae</taxon>
        <taxon>Sphingomonas</taxon>
    </lineage>
</organism>
<feature type="transmembrane region" description="Helical" evidence="7">
    <location>
        <begin position="74"/>
        <end position="92"/>
    </location>
</feature>
<dbReference type="Pfam" id="PF00474">
    <property type="entry name" value="SSF"/>
    <property type="match status" value="1"/>
</dbReference>
<accession>A0A2T5G2R4</accession>
<protein>
    <recommendedName>
        <fullName evidence="10">Sodium:proline symporter</fullName>
    </recommendedName>
</protein>
<feature type="transmembrane region" description="Helical" evidence="7">
    <location>
        <begin position="327"/>
        <end position="345"/>
    </location>
</feature>
<evidence type="ECO:0000256" key="3">
    <source>
        <dbReference type="ARBA" id="ARBA00022692"/>
    </source>
</evidence>
<dbReference type="GO" id="GO:0005886">
    <property type="term" value="C:plasma membrane"/>
    <property type="evidence" value="ECO:0007669"/>
    <property type="project" value="TreeGrafter"/>
</dbReference>
<dbReference type="InterPro" id="IPR038377">
    <property type="entry name" value="Na/Glc_symporter_sf"/>
</dbReference>
<evidence type="ECO:0000256" key="7">
    <source>
        <dbReference type="SAM" id="Phobius"/>
    </source>
</evidence>
<dbReference type="PROSITE" id="PS50283">
    <property type="entry name" value="NA_SOLUT_SYMP_3"/>
    <property type="match status" value="1"/>
</dbReference>
<evidence type="ECO:0000313" key="8">
    <source>
        <dbReference type="EMBL" id="PTQ13443.1"/>
    </source>
</evidence>
<feature type="transmembrane region" description="Helical" evidence="7">
    <location>
        <begin position="6"/>
        <end position="24"/>
    </location>
</feature>
<feature type="transmembrane region" description="Helical" evidence="7">
    <location>
        <begin position="379"/>
        <end position="397"/>
    </location>
</feature>